<feature type="compositionally biased region" description="Basic and acidic residues" evidence="1">
    <location>
        <begin position="572"/>
        <end position="581"/>
    </location>
</feature>
<evidence type="ECO:0000256" key="1">
    <source>
        <dbReference type="SAM" id="MobiDB-lite"/>
    </source>
</evidence>
<feature type="compositionally biased region" description="Polar residues" evidence="1">
    <location>
        <begin position="410"/>
        <end position="421"/>
    </location>
</feature>
<dbReference type="GO" id="GO:0007141">
    <property type="term" value="P:male meiosis I"/>
    <property type="evidence" value="ECO:0007669"/>
    <property type="project" value="TreeGrafter"/>
</dbReference>
<feature type="compositionally biased region" description="Polar residues" evidence="1">
    <location>
        <begin position="178"/>
        <end position="197"/>
    </location>
</feature>
<feature type="compositionally biased region" description="Polar residues" evidence="1">
    <location>
        <begin position="379"/>
        <end position="395"/>
    </location>
</feature>
<dbReference type="GO" id="GO:0005737">
    <property type="term" value="C:cytoplasm"/>
    <property type="evidence" value="ECO:0007669"/>
    <property type="project" value="TreeGrafter"/>
</dbReference>
<gene>
    <name evidence="2" type="ORF">KP79_PYT04782</name>
</gene>
<feature type="region of interest" description="Disordered" evidence="1">
    <location>
        <begin position="551"/>
        <end position="594"/>
    </location>
</feature>
<dbReference type="OrthoDB" id="5978002at2759"/>
<feature type="region of interest" description="Disordered" evidence="1">
    <location>
        <begin position="460"/>
        <end position="526"/>
    </location>
</feature>
<keyword evidence="3" id="KW-1185">Reference proteome</keyword>
<organism evidence="2 3">
    <name type="scientific">Mizuhopecten yessoensis</name>
    <name type="common">Japanese scallop</name>
    <name type="synonym">Patinopecten yessoensis</name>
    <dbReference type="NCBI Taxonomy" id="6573"/>
    <lineage>
        <taxon>Eukaryota</taxon>
        <taxon>Metazoa</taxon>
        <taxon>Spiralia</taxon>
        <taxon>Lophotrochozoa</taxon>
        <taxon>Mollusca</taxon>
        <taxon>Bivalvia</taxon>
        <taxon>Autobranchia</taxon>
        <taxon>Pteriomorphia</taxon>
        <taxon>Pectinida</taxon>
        <taxon>Pectinoidea</taxon>
        <taxon>Pectinidae</taxon>
        <taxon>Mizuhopecten</taxon>
    </lineage>
</organism>
<protein>
    <recommendedName>
        <fullName evidence="4">Meiosis-specific coiled-coil domain-containing protein MEIOC</fullName>
    </recommendedName>
</protein>
<feature type="compositionally biased region" description="Polar residues" evidence="1">
    <location>
        <begin position="468"/>
        <end position="484"/>
    </location>
</feature>
<feature type="compositionally biased region" description="Polar residues" evidence="1">
    <location>
        <begin position="263"/>
        <end position="300"/>
    </location>
</feature>
<accession>A0A210PXA7</accession>
<dbReference type="GO" id="GO:0007144">
    <property type="term" value="P:female meiosis I"/>
    <property type="evidence" value="ECO:0007669"/>
    <property type="project" value="TreeGrafter"/>
</dbReference>
<dbReference type="Proteomes" id="UP000242188">
    <property type="component" value="Unassembled WGS sequence"/>
</dbReference>
<reference evidence="2 3" key="1">
    <citation type="journal article" date="2017" name="Nat. Ecol. Evol.">
        <title>Scallop genome provides insights into evolution of bilaterian karyotype and development.</title>
        <authorList>
            <person name="Wang S."/>
            <person name="Zhang J."/>
            <person name="Jiao W."/>
            <person name="Li J."/>
            <person name="Xun X."/>
            <person name="Sun Y."/>
            <person name="Guo X."/>
            <person name="Huan P."/>
            <person name="Dong B."/>
            <person name="Zhang L."/>
            <person name="Hu X."/>
            <person name="Sun X."/>
            <person name="Wang J."/>
            <person name="Zhao C."/>
            <person name="Wang Y."/>
            <person name="Wang D."/>
            <person name="Huang X."/>
            <person name="Wang R."/>
            <person name="Lv J."/>
            <person name="Li Y."/>
            <person name="Zhang Z."/>
            <person name="Liu B."/>
            <person name="Lu W."/>
            <person name="Hui Y."/>
            <person name="Liang J."/>
            <person name="Zhou Z."/>
            <person name="Hou R."/>
            <person name="Li X."/>
            <person name="Liu Y."/>
            <person name="Li H."/>
            <person name="Ning X."/>
            <person name="Lin Y."/>
            <person name="Zhao L."/>
            <person name="Xing Q."/>
            <person name="Dou J."/>
            <person name="Li Y."/>
            <person name="Mao J."/>
            <person name="Guo H."/>
            <person name="Dou H."/>
            <person name="Li T."/>
            <person name="Mu C."/>
            <person name="Jiang W."/>
            <person name="Fu Q."/>
            <person name="Fu X."/>
            <person name="Miao Y."/>
            <person name="Liu J."/>
            <person name="Yu Q."/>
            <person name="Li R."/>
            <person name="Liao H."/>
            <person name="Li X."/>
            <person name="Kong Y."/>
            <person name="Jiang Z."/>
            <person name="Chourrout D."/>
            <person name="Li R."/>
            <person name="Bao Z."/>
        </authorList>
    </citation>
    <scope>NUCLEOTIDE SEQUENCE [LARGE SCALE GENOMIC DNA]</scope>
    <source>
        <strain evidence="2 3">PY_sf001</strain>
    </source>
</reference>
<feature type="compositionally biased region" description="Low complexity" evidence="1">
    <location>
        <begin position="486"/>
        <end position="513"/>
    </location>
</feature>
<feature type="compositionally biased region" description="Polar residues" evidence="1">
    <location>
        <begin position="204"/>
        <end position="218"/>
    </location>
</feature>
<feature type="compositionally biased region" description="Polar residues" evidence="1">
    <location>
        <begin position="551"/>
        <end position="561"/>
    </location>
</feature>
<feature type="region of interest" description="Disordered" evidence="1">
    <location>
        <begin position="375"/>
        <end position="441"/>
    </location>
</feature>
<feature type="compositionally biased region" description="Polar residues" evidence="1">
    <location>
        <begin position="99"/>
        <end position="127"/>
    </location>
</feature>
<proteinExistence type="predicted"/>
<dbReference type="Pfam" id="PF15189">
    <property type="entry name" value="MEIOC"/>
    <property type="match status" value="1"/>
</dbReference>
<feature type="compositionally biased region" description="Polar residues" evidence="1">
    <location>
        <begin position="311"/>
        <end position="335"/>
    </location>
</feature>
<feature type="compositionally biased region" description="Polar residues" evidence="1">
    <location>
        <begin position="514"/>
        <end position="526"/>
    </location>
</feature>
<feature type="compositionally biased region" description="Low complexity" evidence="1">
    <location>
        <begin position="152"/>
        <end position="166"/>
    </location>
</feature>
<evidence type="ECO:0008006" key="4">
    <source>
        <dbReference type="Google" id="ProtNLM"/>
    </source>
</evidence>
<dbReference type="EMBL" id="NEDP02005421">
    <property type="protein sequence ID" value="OWF41121.1"/>
    <property type="molecule type" value="Genomic_DNA"/>
</dbReference>
<name>A0A210PXA7_MIZYE</name>
<dbReference type="STRING" id="6573.A0A210PXA7"/>
<sequence>MDNGNNYYLFADSSTPNRIPCNHVDSGYFEQDSFSDPLSPTLAWAPSDKLSQFDSIVSEIVDEDKNCSLFSFDGSLNDSSPREKHTDSFAAHDRSIGLQGTNISTTGQPTSVQSQYSFDRGGQTVTRNDCWPDRGRSAQNKAETIPHKLDMQSSSLQSNLSFPSHSVPNANYLGKGGNTTSLSSEPSLRYSLRQTSTQERHAWPSTNSQIPQKEQNTADPEPGIHLNMCKPADFSEEVNANGSPFTGNDRCLLDFNGNNPYTRSNGYGPYSSRSSSVKNGQAMNSPADNANLTNQNTQMSLDLDPHGISGNCWNQAGGSFPNYSEPSRQTNNNNDKSSEASARHHNINAINYLTQNALNRNDQGEHRTFDSPSLAGLYPSNNMVGDGSSTQSQSVRKNRTTDNIKLSPKSLVSNYLSNQRPGGNHFMQQDHESKYSHHQLATHSKLMANKSVRNCHISEKGDAGDIQCSGSMPTRISPNQSAAPTSLPVNNLSVDNSNSVGASSSSQLSSRSNTLGNNPTHLSNSQVTPEELLQCLSKLQTSVANSIIQQHHYSSPSQSTPHRGRTTVAQDRQQRPREDPRHHKSVPLYTNPATGVIQGIPTMLQHNDRLTNHHAPKGSQELFHPSLTHPNHHHQHYLPTPGLVSGHFLTGHPTYPTELVEYYPMDPYASFTPAFIPPEAIYDVPAYYGFPPFMQGFKQPRRSGPSIELHLKLEECYDQFRNTERERKKTEAELARQHPGKRISSANNIVVPRLPSNPSRVDRLVVDSFKEHARILTLIDKMERLMGAGLHPNIHSALERWLEGIRKVQARRKEEIVNATNRNRNGGPRHQDDKDVLALAASICELTALARRARTATWCALQISDKDNPTLCKLGIDMRMPSLPLAFQQTFMTRLPTTEVTTATVVAKD</sequence>
<dbReference type="GO" id="GO:0048255">
    <property type="term" value="P:mRNA stabilization"/>
    <property type="evidence" value="ECO:0007669"/>
    <property type="project" value="TreeGrafter"/>
</dbReference>
<evidence type="ECO:0000313" key="3">
    <source>
        <dbReference type="Proteomes" id="UP000242188"/>
    </source>
</evidence>
<feature type="region of interest" description="Disordered" evidence="1">
    <location>
        <begin position="611"/>
        <end position="634"/>
    </location>
</feature>
<feature type="region of interest" description="Disordered" evidence="1">
    <location>
        <begin position="263"/>
        <end position="341"/>
    </location>
</feature>
<comment type="caution">
    <text evidence="2">The sequence shown here is derived from an EMBL/GenBank/DDBJ whole genome shotgun (WGS) entry which is preliminary data.</text>
</comment>
<dbReference type="GO" id="GO:0005634">
    <property type="term" value="C:nucleus"/>
    <property type="evidence" value="ECO:0007669"/>
    <property type="project" value="TreeGrafter"/>
</dbReference>
<dbReference type="InterPro" id="IPR027963">
    <property type="entry name" value="MEIOC"/>
</dbReference>
<dbReference type="PANTHER" id="PTHR33861:SF5">
    <property type="entry name" value="GAMMA-TUBULIN COMPLEX COMPONENT"/>
    <property type="match status" value="1"/>
</dbReference>
<dbReference type="PANTHER" id="PTHR33861">
    <property type="entry name" value="PROTEIN CBG18333"/>
    <property type="match status" value="1"/>
</dbReference>
<dbReference type="AlphaFoldDB" id="A0A210PXA7"/>
<evidence type="ECO:0000313" key="2">
    <source>
        <dbReference type="EMBL" id="OWF41121.1"/>
    </source>
</evidence>
<feature type="region of interest" description="Disordered" evidence="1">
    <location>
        <begin position="99"/>
        <end position="221"/>
    </location>
</feature>